<dbReference type="SFLD" id="SFLDG01129">
    <property type="entry name" value="C1.5:_HAD__Beta-PGM__Phosphata"/>
    <property type="match status" value="1"/>
</dbReference>
<sequence length="237" mass="27645">MQSYKAVVFDYGGVIMSYEKEVPAWKELEKEYNLAPRTIQTHLFRIFKHRPDLEKRLFEGRYTAEELEREELSEYLSEQIGVELPRPLPLLHRWMGPGSEIPFNDEMLLAVKILRSRGYHTSILTNNYIFDKAGLAERTPVDNSLFDLIVESTKEGVMKPERKIYEIIQSRLPSSISRHEIVFLDDNHHNIEAADDFGWATIEVNPYQIKPSIEKLEDLLNINLTSTSVVQLHEKEK</sequence>
<comment type="caution">
    <text evidence="1">The sequence shown here is derived from an EMBL/GenBank/DDBJ whole genome shotgun (WGS) entry which is preliminary data.</text>
</comment>
<dbReference type="Pfam" id="PF00702">
    <property type="entry name" value="Hydrolase"/>
    <property type="match status" value="1"/>
</dbReference>
<dbReference type="NCBIfam" id="TIGR02247">
    <property type="entry name" value="HAD-1A3-hyp"/>
    <property type="match status" value="1"/>
</dbReference>
<dbReference type="EMBL" id="BTRK01000006">
    <property type="protein sequence ID" value="GMR59239.1"/>
    <property type="molecule type" value="Genomic_DNA"/>
</dbReference>
<dbReference type="InterPro" id="IPR052898">
    <property type="entry name" value="ACAD10-like"/>
</dbReference>
<dbReference type="SUPFAM" id="SSF56784">
    <property type="entry name" value="HAD-like"/>
    <property type="match status" value="1"/>
</dbReference>
<dbReference type="PANTHER" id="PTHR47829:SF1">
    <property type="entry name" value="HAD FAMILY PHOSPHATASE"/>
    <property type="match status" value="1"/>
</dbReference>
<reference evidence="2" key="1">
    <citation type="submission" date="2022-10" db="EMBL/GenBank/DDBJ databases">
        <title>Genome assembly of Pristionchus species.</title>
        <authorList>
            <person name="Yoshida K."/>
            <person name="Sommer R.J."/>
        </authorList>
    </citation>
    <scope>NUCLEOTIDE SEQUENCE [LARGE SCALE GENOMIC DNA]</scope>
    <source>
        <strain evidence="2">RS5460</strain>
    </source>
</reference>
<dbReference type="InterPro" id="IPR023198">
    <property type="entry name" value="PGP-like_dom2"/>
</dbReference>
<name>A0AAN5DA12_9BILA</name>
<dbReference type="Gene3D" id="3.40.50.1000">
    <property type="entry name" value="HAD superfamily/HAD-like"/>
    <property type="match status" value="1"/>
</dbReference>
<evidence type="ECO:0000313" key="1">
    <source>
        <dbReference type="EMBL" id="GMR59239.1"/>
    </source>
</evidence>
<evidence type="ECO:0000313" key="2">
    <source>
        <dbReference type="Proteomes" id="UP001328107"/>
    </source>
</evidence>
<keyword evidence="2" id="KW-1185">Reference proteome</keyword>
<gene>
    <name evidence="1" type="ORF">PMAYCL1PPCAC_29434</name>
</gene>
<proteinExistence type="predicted"/>
<organism evidence="1 2">
    <name type="scientific">Pristionchus mayeri</name>
    <dbReference type="NCBI Taxonomy" id="1317129"/>
    <lineage>
        <taxon>Eukaryota</taxon>
        <taxon>Metazoa</taxon>
        <taxon>Ecdysozoa</taxon>
        <taxon>Nematoda</taxon>
        <taxon>Chromadorea</taxon>
        <taxon>Rhabditida</taxon>
        <taxon>Rhabditina</taxon>
        <taxon>Diplogasteromorpha</taxon>
        <taxon>Diplogasteroidea</taxon>
        <taxon>Neodiplogasteridae</taxon>
        <taxon>Pristionchus</taxon>
    </lineage>
</organism>
<accession>A0AAN5DA12</accession>
<evidence type="ECO:0008006" key="3">
    <source>
        <dbReference type="Google" id="ProtNLM"/>
    </source>
</evidence>
<dbReference type="PANTHER" id="PTHR47829">
    <property type="entry name" value="HYDROLASE, PUTATIVE (AFU_ORTHOLOGUE AFUA_1G12880)-RELATED"/>
    <property type="match status" value="1"/>
</dbReference>
<protein>
    <recommendedName>
        <fullName evidence="3">Hydrolase</fullName>
    </recommendedName>
</protein>
<dbReference type="CDD" id="cd02603">
    <property type="entry name" value="HAD_sEH-N_like"/>
    <property type="match status" value="1"/>
</dbReference>
<dbReference type="InterPro" id="IPR023214">
    <property type="entry name" value="HAD_sf"/>
</dbReference>
<dbReference type="InterPro" id="IPR036412">
    <property type="entry name" value="HAD-like_sf"/>
</dbReference>
<dbReference type="SFLD" id="SFLDS00003">
    <property type="entry name" value="Haloacid_Dehalogenase"/>
    <property type="match status" value="1"/>
</dbReference>
<dbReference type="InterPro" id="IPR011945">
    <property type="entry name" value="HAD-SF_ppase_IA/epoxid_hydro_N"/>
</dbReference>
<dbReference type="AlphaFoldDB" id="A0AAN5DA12"/>
<dbReference type="Gene3D" id="1.10.150.240">
    <property type="entry name" value="Putative phosphatase, domain 2"/>
    <property type="match status" value="1"/>
</dbReference>
<dbReference type="Proteomes" id="UP001328107">
    <property type="component" value="Unassembled WGS sequence"/>
</dbReference>